<evidence type="ECO:0000313" key="16">
    <source>
        <dbReference type="RefSeq" id="XP_022337527.1"/>
    </source>
</evidence>
<reference evidence="10" key="1">
    <citation type="submission" date="2024-06" db="UniProtKB">
        <authorList>
            <consortium name="RefSeq"/>
        </authorList>
    </citation>
    <scope>NUCLEOTIDE SEQUENCE [LARGE SCALE GENOMIC DNA]</scope>
    <source>
        <tissue evidence="11 14">Whole sample</tissue>
    </source>
</reference>
<dbReference type="InterPro" id="IPR003598">
    <property type="entry name" value="Ig_sub2"/>
</dbReference>
<dbReference type="RefSeq" id="XP_022337501.1">
    <property type="nucleotide sequence ID" value="XM_022481793.1"/>
</dbReference>
<dbReference type="GO" id="GO:0007411">
    <property type="term" value="P:axon guidance"/>
    <property type="evidence" value="ECO:0007669"/>
    <property type="project" value="TreeGrafter"/>
</dbReference>
<feature type="signal peptide" evidence="8">
    <location>
        <begin position="1"/>
        <end position="20"/>
    </location>
</feature>
<dbReference type="PANTHER" id="PTHR10075">
    <property type="entry name" value="BASIGIN RELATED"/>
    <property type="match status" value="1"/>
</dbReference>
<protein>
    <submittedName>
        <fullName evidence="11 12">Neuroglian-like isoform X1</fullName>
    </submittedName>
</protein>
<dbReference type="KEGG" id="cvn:111133399"/>
<dbReference type="GO" id="GO:0007156">
    <property type="term" value="P:homophilic cell adhesion via plasma membrane adhesion molecules"/>
    <property type="evidence" value="ECO:0007669"/>
    <property type="project" value="TreeGrafter"/>
</dbReference>
<evidence type="ECO:0000313" key="17">
    <source>
        <dbReference type="RefSeq" id="XP_022337536.1"/>
    </source>
</evidence>
<dbReference type="RefSeq" id="XP_022337480.1">
    <property type="nucleotide sequence ID" value="XM_022481772.1"/>
</dbReference>
<evidence type="ECO:0000256" key="7">
    <source>
        <dbReference type="SAM" id="Phobius"/>
    </source>
</evidence>
<comment type="subcellular location">
    <subcellularLocation>
        <location evidence="1">Membrane</location>
        <topology evidence="1">Single-pass type I membrane protein</topology>
    </subcellularLocation>
</comment>
<dbReference type="SMART" id="SM00409">
    <property type="entry name" value="IG"/>
    <property type="match status" value="3"/>
</dbReference>
<feature type="domain" description="Ig-like" evidence="9">
    <location>
        <begin position="27"/>
        <end position="110"/>
    </location>
</feature>
<evidence type="ECO:0000313" key="15">
    <source>
        <dbReference type="RefSeq" id="XP_022337520.1"/>
    </source>
</evidence>
<dbReference type="OrthoDB" id="6140148at2759"/>
<dbReference type="GeneID" id="111133399"/>
<keyword evidence="3" id="KW-0130">Cell adhesion</keyword>
<dbReference type="SMART" id="SM00408">
    <property type="entry name" value="IGc2"/>
    <property type="match status" value="2"/>
</dbReference>
<dbReference type="InterPro" id="IPR003599">
    <property type="entry name" value="Ig_sub"/>
</dbReference>
<dbReference type="RefSeq" id="XP_022337520.1">
    <property type="nucleotide sequence ID" value="XM_022481812.1"/>
</dbReference>
<reference evidence="12 13" key="2">
    <citation type="submission" date="2025-04" db="UniProtKB">
        <authorList>
            <consortium name="RefSeq"/>
        </authorList>
    </citation>
    <scope>IDENTIFICATION</scope>
    <source>
        <tissue evidence="12 13">Whole sample</tissue>
    </source>
</reference>
<evidence type="ECO:0000256" key="2">
    <source>
        <dbReference type="ARBA" id="ARBA00022692"/>
    </source>
</evidence>
<sequence>MAFHQLVLVTIAITIRIYSCQVINRPPSMHQVFQSSYYIQRDHSTPVKIDCKAHNGNITYQWRKDNVAVRNSREVAVDSKLGTITFTRIQMSDYGTYQCFASNEYGTALSSPIEVKEARLGSFPVDHVFQDCTKFQHCLIQCRDRPVCEPASQCRVEWKKGLGTDNNVPVSDRVAVDGKGNLHILYVTDEDWDGQEYGCGLWNEVTKTFTKGSMTSLNIKESSQSLIEPIEVYAENTKAYLGHTAVLQCIFSGSPIPKIQWKTPELEVIDFSNTNKYELQDFGRKLVVKNLTSNDEGSYMCIADNKVQQQANLNVTSPPFINPQNKNPQMADTYVSGGKNAVFYCDTVSAQGEFPPSPPIWKKNGKDISASRVGVEFSVSSDMRELTVLETKKPTPTRAGSTGSYQCVSENSEGMILKDAFLAVLDPIRIITRPEKSYNIDRESLVSLAVDATTDPALSLQYRWRFRNANNQTTPISSTGGAYALSNGNRNLTINAQGLKKQDFFQLIGRYYVEIYHQYDAEFVHVDIVTDILSNVTDPVPTVPQETPAQANLWFLGIIFGIIILIIVIILIICMLYRNACKSGTYPVDEKEVAAGHDPEKELADSGFHDLSRADENGHKFDNISLSDDFGKQIESDEDSMGEYGGDLDISKFNEDGSFIGIYADKLNNSKQSTV</sequence>
<evidence type="ECO:0000256" key="6">
    <source>
        <dbReference type="ARBA" id="ARBA00023319"/>
    </source>
</evidence>
<dbReference type="Pfam" id="PF13882">
    <property type="entry name" value="Bravo_FIGEY"/>
    <property type="match status" value="1"/>
</dbReference>
<organism evidence="10 16">
    <name type="scientific">Crassostrea virginica</name>
    <name type="common">Eastern oyster</name>
    <dbReference type="NCBI Taxonomy" id="6565"/>
    <lineage>
        <taxon>Eukaryota</taxon>
        <taxon>Metazoa</taxon>
        <taxon>Spiralia</taxon>
        <taxon>Lophotrochozoa</taxon>
        <taxon>Mollusca</taxon>
        <taxon>Bivalvia</taxon>
        <taxon>Autobranchia</taxon>
        <taxon>Pteriomorphia</taxon>
        <taxon>Ostreida</taxon>
        <taxon>Ostreoidea</taxon>
        <taxon>Ostreidae</taxon>
        <taxon>Crassostrea</taxon>
    </lineage>
</organism>
<evidence type="ECO:0000313" key="13">
    <source>
        <dbReference type="RefSeq" id="XP_022337501.1"/>
    </source>
</evidence>
<evidence type="ECO:0000256" key="1">
    <source>
        <dbReference type="ARBA" id="ARBA00004479"/>
    </source>
</evidence>
<gene>
    <name evidence="11 12 13 14 15 16 17" type="primary">LOC111133399</name>
</gene>
<dbReference type="Proteomes" id="UP000694844">
    <property type="component" value="Chromosome 1"/>
</dbReference>
<dbReference type="RefSeq" id="XP_022337536.1">
    <property type="nucleotide sequence ID" value="XM_022481828.1"/>
</dbReference>
<dbReference type="GO" id="GO:0070593">
    <property type="term" value="P:dendrite self-avoidance"/>
    <property type="evidence" value="ECO:0007669"/>
    <property type="project" value="TreeGrafter"/>
</dbReference>
<name>A0A8B8EA45_CRAVI</name>
<dbReference type="AlphaFoldDB" id="A0A8B8EA45"/>
<evidence type="ECO:0000313" key="12">
    <source>
        <dbReference type="RefSeq" id="XP_022337490.1"/>
    </source>
</evidence>
<accession>A0A8B8EA45</accession>
<keyword evidence="8" id="KW-0732">Signal</keyword>
<dbReference type="InterPro" id="IPR026966">
    <property type="entry name" value="Neurofascin/L1/NrCAM_C"/>
</dbReference>
<dbReference type="RefSeq" id="XP_022337490.1">
    <property type="nucleotide sequence ID" value="XM_022481782.1"/>
</dbReference>
<feature type="domain" description="Ig-like" evidence="9">
    <location>
        <begin position="229"/>
        <end position="314"/>
    </location>
</feature>
<keyword evidence="2 7" id="KW-0812">Transmembrane</keyword>
<dbReference type="Gene3D" id="2.60.40.10">
    <property type="entry name" value="Immunoglobulins"/>
    <property type="match status" value="4"/>
</dbReference>
<evidence type="ECO:0000256" key="3">
    <source>
        <dbReference type="ARBA" id="ARBA00022889"/>
    </source>
</evidence>
<dbReference type="SUPFAM" id="SSF48726">
    <property type="entry name" value="Immunoglobulin"/>
    <property type="match status" value="3"/>
</dbReference>
<evidence type="ECO:0000256" key="5">
    <source>
        <dbReference type="ARBA" id="ARBA00023136"/>
    </source>
</evidence>
<dbReference type="InterPro" id="IPR036179">
    <property type="entry name" value="Ig-like_dom_sf"/>
</dbReference>
<dbReference type="RefSeq" id="XP_022337512.1">
    <property type="nucleotide sequence ID" value="XM_022481804.1"/>
</dbReference>
<evidence type="ECO:0000313" key="11">
    <source>
        <dbReference type="RefSeq" id="XP_022337480.1"/>
    </source>
</evidence>
<dbReference type="GO" id="GO:0005886">
    <property type="term" value="C:plasma membrane"/>
    <property type="evidence" value="ECO:0007669"/>
    <property type="project" value="TreeGrafter"/>
</dbReference>
<dbReference type="InterPro" id="IPR013783">
    <property type="entry name" value="Ig-like_fold"/>
</dbReference>
<dbReference type="PROSITE" id="PS50835">
    <property type="entry name" value="IG_LIKE"/>
    <property type="match status" value="3"/>
</dbReference>
<dbReference type="GO" id="GO:0030424">
    <property type="term" value="C:axon"/>
    <property type="evidence" value="ECO:0007669"/>
    <property type="project" value="TreeGrafter"/>
</dbReference>
<keyword evidence="5 7" id="KW-0472">Membrane</keyword>
<dbReference type="InterPro" id="IPR007110">
    <property type="entry name" value="Ig-like_dom"/>
</dbReference>
<evidence type="ECO:0000256" key="4">
    <source>
        <dbReference type="ARBA" id="ARBA00022989"/>
    </source>
</evidence>
<dbReference type="Pfam" id="PF13895">
    <property type="entry name" value="Ig_2"/>
    <property type="match status" value="1"/>
</dbReference>
<keyword evidence="6" id="KW-0393">Immunoglobulin domain</keyword>
<dbReference type="PANTHER" id="PTHR10075:SF101">
    <property type="entry name" value="ZWEI IG DOMAIN PROTEIN ZIG-3"/>
    <property type="match status" value="1"/>
</dbReference>
<evidence type="ECO:0000313" key="14">
    <source>
        <dbReference type="RefSeq" id="XP_022337512.1"/>
    </source>
</evidence>
<keyword evidence="10" id="KW-1185">Reference proteome</keyword>
<evidence type="ECO:0000256" key="8">
    <source>
        <dbReference type="SAM" id="SignalP"/>
    </source>
</evidence>
<feature type="chain" id="PRO_5044666414" evidence="8">
    <location>
        <begin position="21"/>
        <end position="675"/>
    </location>
</feature>
<dbReference type="InterPro" id="IPR013098">
    <property type="entry name" value="Ig_I-set"/>
</dbReference>
<evidence type="ECO:0000313" key="10">
    <source>
        <dbReference type="Proteomes" id="UP000694844"/>
    </source>
</evidence>
<evidence type="ECO:0000259" key="9">
    <source>
        <dbReference type="PROSITE" id="PS50835"/>
    </source>
</evidence>
<dbReference type="Pfam" id="PF07679">
    <property type="entry name" value="I-set"/>
    <property type="match status" value="1"/>
</dbReference>
<feature type="domain" description="Ig-like" evidence="9">
    <location>
        <begin position="328"/>
        <end position="423"/>
    </location>
</feature>
<dbReference type="GO" id="GO:0098632">
    <property type="term" value="F:cell-cell adhesion mediator activity"/>
    <property type="evidence" value="ECO:0007669"/>
    <property type="project" value="TreeGrafter"/>
</dbReference>
<dbReference type="RefSeq" id="XP_022337527.1">
    <property type="nucleotide sequence ID" value="XM_022481819.1"/>
</dbReference>
<proteinExistence type="predicted"/>
<keyword evidence="4 7" id="KW-1133">Transmembrane helix</keyword>
<feature type="transmembrane region" description="Helical" evidence="7">
    <location>
        <begin position="553"/>
        <end position="577"/>
    </location>
</feature>